<dbReference type="InterPro" id="IPR047647">
    <property type="entry name" value="ISAs1_transpos"/>
</dbReference>
<dbReference type="PANTHER" id="PTHR30298:SF0">
    <property type="entry name" value="PROTEIN YBFL-RELATED"/>
    <property type="match status" value="1"/>
</dbReference>
<evidence type="ECO:0000313" key="2">
    <source>
        <dbReference type="Proteomes" id="UP000235081"/>
    </source>
</evidence>
<organism evidence="1 2">
    <name type="scientific">Fischerella thermalis CCMEE 5318</name>
    <dbReference type="NCBI Taxonomy" id="2019666"/>
    <lineage>
        <taxon>Bacteria</taxon>
        <taxon>Bacillati</taxon>
        <taxon>Cyanobacteriota</taxon>
        <taxon>Cyanophyceae</taxon>
        <taxon>Nostocales</taxon>
        <taxon>Hapalosiphonaceae</taxon>
        <taxon>Fischerella</taxon>
    </lineage>
</organism>
<dbReference type="NCBIfam" id="NF033564">
    <property type="entry name" value="transpos_ISAs1"/>
    <property type="match status" value="1"/>
</dbReference>
<dbReference type="Proteomes" id="UP000235081">
    <property type="component" value="Unassembled WGS sequence"/>
</dbReference>
<name>A0A2N6L4B2_9CYAN</name>
<evidence type="ECO:0008006" key="3">
    <source>
        <dbReference type="Google" id="ProtNLM"/>
    </source>
</evidence>
<gene>
    <name evidence="1" type="ORF">CEN46_25670</name>
</gene>
<proteinExistence type="predicted"/>
<dbReference type="EMBL" id="NMQE01000935">
    <property type="protein sequence ID" value="PMB15547.1"/>
    <property type="molecule type" value="Genomic_DNA"/>
</dbReference>
<evidence type="ECO:0000313" key="1">
    <source>
        <dbReference type="EMBL" id="PMB15547.1"/>
    </source>
</evidence>
<dbReference type="PANTHER" id="PTHR30298">
    <property type="entry name" value="H REPEAT-ASSOCIATED PREDICTED TRANSPOSASE"/>
    <property type="match status" value="1"/>
</dbReference>
<dbReference type="InterPro" id="IPR051698">
    <property type="entry name" value="Transposase_11-like"/>
</dbReference>
<comment type="caution">
    <text evidence="1">The sequence shown here is derived from an EMBL/GenBank/DDBJ whole genome shotgun (WGS) entry which is preliminary data.</text>
</comment>
<accession>A0A2N6L4B2</accession>
<dbReference type="AlphaFoldDB" id="A0A2N6L4B2"/>
<reference evidence="1 2" key="1">
    <citation type="submission" date="2017-07" db="EMBL/GenBank/DDBJ databases">
        <title>Genomes of Fischerella (Mastigocladus) sp. strains.</title>
        <authorList>
            <person name="Miller S.R."/>
        </authorList>
    </citation>
    <scope>NUCLEOTIDE SEQUENCE [LARGE SCALE GENOMIC DNA]</scope>
    <source>
        <strain evidence="1 2">CCMEE 5318</strain>
    </source>
</reference>
<sequence>MAQTQLQQAIPLSCATQIQERHSRIIQRQCQVFAVPPNAQKIWSGLKTFVVVERNGIRDHQPFHERHFYISSQILDAQQLLADTIGHWGIENRLHWVKDVTFSEDFPPRRGGYTPVNWAILHTFFITLARFFGFRTIPQAQRALSNQLDLVFSLFV</sequence>
<protein>
    <recommendedName>
        <fullName evidence="3">ISAs1 family transposase</fullName>
    </recommendedName>
</protein>